<organism evidence="1 2">
    <name type="scientific">Cephalotus follicularis</name>
    <name type="common">Albany pitcher plant</name>
    <dbReference type="NCBI Taxonomy" id="3775"/>
    <lineage>
        <taxon>Eukaryota</taxon>
        <taxon>Viridiplantae</taxon>
        <taxon>Streptophyta</taxon>
        <taxon>Embryophyta</taxon>
        <taxon>Tracheophyta</taxon>
        <taxon>Spermatophyta</taxon>
        <taxon>Magnoliopsida</taxon>
        <taxon>eudicotyledons</taxon>
        <taxon>Gunneridae</taxon>
        <taxon>Pentapetalae</taxon>
        <taxon>rosids</taxon>
        <taxon>fabids</taxon>
        <taxon>Oxalidales</taxon>
        <taxon>Cephalotaceae</taxon>
        <taxon>Cephalotus</taxon>
    </lineage>
</organism>
<accession>A0A1Q3CII8</accession>
<dbReference type="AlphaFoldDB" id="A0A1Q3CII8"/>
<comment type="caution">
    <text evidence="1">The sequence shown here is derived from an EMBL/GenBank/DDBJ whole genome shotgun (WGS) entry which is preliminary data.</text>
</comment>
<evidence type="ECO:0000313" key="2">
    <source>
        <dbReference type="Proteomes" id="UP000187406"/>
    </source>
</evidence>
<dbReference type="InParanoid" id="A0A1Q3CII8"/>
<dbReference type="Proteomes" id="UP000187406">
    <property type="component" value="Unassembled WGS sequence"/>
</dbReference>
<name>A0A1Q3CII8_CEPFO</name>
<protein>
    <submittedName>
        <fullName evidence="1">UBN2_2 domain-containing protein</fullName>
    </submittedName>
</protein>
<proteinExistence type="predicted"/>
<gene>
    <name evidence="1" type="ORF">CFOL_v3_23334</name>
</gene>
<dbReference type="Pfam" id="PF14223">
    <property type="entry name" value="Retrotran_gag_2"/>
    <property type="match status" value="1"/>
</dbReference>
<evidence type="ECO:0000313" key="1">
    <source>
        <dbReference type="EMBL" id="GAV79871.1"/>
    </source>
</evidence>
<dbReference type="OrthoDB" id="413361at2759"/>
<sequence>MFNTAKKIWDNLGAQFRKEEELSKSHMVDKFLDFKFCEDMEITPQVTDLENLRTKMNNENISVTDIFLVGAIIYKLPAARHSFKTEMYRKKEQMRLDKLNRYLRIEDENLARHNLELIKQQQFVANAVTSPRNFLSSPSHLRVNLRSWRPRKLSIKRKRKLSATTVENGVIGQQIVGYLRSLVLTHHRRKLTC</sequence>
<reference evidence="2" key="1">
    <citation type="submission" date="2016-04" db="EMBL/GenBank/DDBJ databases">
        <title>Cephalotus genome sequencing.</title>
        <authorList>
            <person name="Fukushima K."/>
            <person name="Hasebe M."/>
            <person name="Fang X."/>
        </authorList>
    </citation>
    <scope>NUCLEOTIDE SEQUENCE [LARGE SCALE GENOMIC DNA]</scope>
    <source>
        <strain evidence="2">cv. St1</strain>
    </source>
</reference>
<keyword evidence="2" id="KW-1185">Reference proteome</keyword>
<dbReference type="EMBL" id="BDDD01002061">
    <property type="protein sequence ID" value="GAV79871.1"/>
    <property type="molecule type" value="Genomic_DNA"/>
</dbReference>